<gene>
    <name evidence="7" type="ORF">BD311DRAFT_157341</name>
</gene>
<feature type="region of interest" description="Disordered" evidence="3">
    <location>
        <begin position="1185"/>
        <end position="1289"/>
    </location>
</feature>
<feature type="compositionally biased region" description="Low complexity" evidence="3">
    <location>
        <begin position="435"/>
        <end position="444"/>
    </location>
</feature>
<feature type="compositionally biased region" description="Basic and acidic residues" evidence="3">
    <location>
        <begin position="1332"/>
        <end position="1342"/>
    </location>
</feature>
<feature type="domain" description="Rhodanese" evidence="6">
    <location>
        <begin position="59"/>
        <end position="177"/>
    </location>
</feature>
<dbReference type="InterPro" id="IPR000242">
    <property type="entry name" value="PTP_cat"/>
</dbReference>
<dbReference type="InterPro" id="IPR016130">
    <property type="entry name" value="Tyr_Pase_AS"/>
</dbReference>
<dbReference type="EC" id="3.1.3.48" evidence="2"/>
<feature type="compositionally biased region" description="Low complexity" evidence="3">
    <location>
        <begin position="1395"/>
        <end position="1414"/>
    </location>
</feature>
<dbReference type="EMBL" id="ML143552">
    <property type="protein sequence ID" value="TBU22217.1"/>
    <property type="molecule type" value="Genomic_DNA"/>
</dbReference>
<dbReference type="Pfam" id="PF00102">
    <property type="entry name" value="Y_phosphatase"/>
    <property type="match status" value="2"/>
</dbReference>
<feature type="compositionally biased region" description="Basic and acidic residues" evidence="3">
    <location>
        <begin position="720"/>
        <end position="734"/>
    </location>
</feature>
<dbReference type="SMART" id="SM00194">
    <property type="entry name" value="PTPc"/>
    <property type="match status" value="1"/>
</dbReference>
<dbReference type="PANTHER" id="PTHR19134:SF561">
    <property type="entry name" value="PROTEIN TYROSINE PHOSPHATASE 36E, ISOFORM A"/>
    <property type="match status" value="1"/>
</dbReference>
<feature type="region of interest" description="Disordered" evidence="3">
    <location>
        <begin position="1"/>
        <end position="35"/>
    </location>
</feature>
<feature type="region of interest" description="Disordered" evidence="3">
    <location>
        <begin position="924"/>
        <end position="991"/>
    </location>
</feature>
<dbReference type="Gene3D" id="3.40.250.10">
    <property type="entry name" value="Rhodanese-like domain"/>
    <property type="match status" value="1"/>
</dbReference>
<feature type="region of interest" description="Disordered" evidence="3">
    <location>
        <begin position="173"/>
        <end position="209"/>
    </location>
</feature>
<feature type="compositionally biased region" description="Acidic residues" evidence="3">
    <location>
        <begin position="768"/>
        <end position="781"/>
    </location>
</feature>
<feature type="domain" description="Tyrosine specific protein phosphatases" evidence="5">
    <location>
        <begin position="870"/>
        <end position="932"/>
    </location>
</feature>
<dbReference type="PROSITE" id="PS50056">
    <property type="entry name" value="TYR_PHOSPHATASE_2"/>
    <property type="match status" value="1"/>
</dbReference>
<protein>
    <recommendedName>
        <fullName evidence="2">protein-tyrosine-phosphatase</fullName>
        <ecNumber evidence="2">3.1.3.48</ecNumber>
    </recommendedName>
</protein>
<dbReference type="InterPro" id="IPR001763">
    <property type="entry name" value="Rhodanese-like_dom"/>
</dbReference>
<dbReference type="PROSITE" id="PS50206">
    <property type="entry name" value="RHODANESE_3"/>
    <property type="match status" value="1"/>
</dbReference>
<feature type="compositionally biased region" description="Polar residues" evidence="3">
    <location>
        <begin position="1132"/>
        <end position="1145"/>
    </location>
</feature>
<dbReference type="PANTHER" id="PTHR19134">
    <property type="entry name" value="RECEPTOR-TYPE TYROSINE-PROTEIN PHOSPHATASE"/>
    <property type="match status" value="1"/>
</dbReference>
<feature type="region of interest" description="Disordered" evidence="3">
    <location>
        <begin position="419"/>
        <end position="521"/>
    </location>
</feature>
<sequence>MSLASPQQSPTAIPQPPIPPLSLPSMPSSSALGAPSSSAALTPGAFVALPPSSLPAVLSDSSALILDIRPHNSYTQARIPDALSLCVPSTLLKRPNFPLARLADMLPTTAARDKFSKWHQASRILVYDADSAALPPTSNLLGLMRKFRSEGFPDDREIAWLRSGFHAVWREHPDLVDRGPPSEELDEDEHSGEPETDGDPAPLGMTKTMSAPGSARVLRAKHLPKAAFTSASTIPFRPKGIQPPPNTAASAAPFQVVPPTPAVARENPFSASGSSALPLATSVVTVPPPLAGASMSGPPASGRSSGRAEFSLRLPPGSVRPRHGGAAGTMKAPSGPLYSMPTLSPQRTSLGAYREPSFSLPGRQVAFNPFFDTIRQNLELGSRDAKNPNGEGIPLKLPRRVRRRVGELPFEWLRQIARKSRHVTESSSTDDGDIGSDSGSPSSDPKVRPVSEQPPLSNMPPPPLPSRVPESTMAHRSPQGSPLSSPSPPLPEHPGRTARRSSVGSQRSSSSDHSHSPSDADDLTRALESQFYQIELSEQKRLLGVMERHSAESGKVIQEGPGVRGVAGIPSVSGSESEAGKGTSAGTTQDGQSAAAAAAVGEDAVASFPFSITAGLEKGSKNRYRNIWPFEHARVRLRKAKPDDDDYMNASYVQPLGTTKRYIATQGPLATTFVDFWTLCWEQNVHVIVMLTREIEGSSVKCGKYWEEGTYGPLRLKLIETNDTPERERKRQESEIGGGFFSQHLQQQVKPKPKRKVKSNSRGKRDDGDVEMNERDDEDDESTIKRVFELTNTAYPLASPRIVTQFQYLDWPDLNVPDDPRGVLHLMHRVDEAVEASRKADQGPWGEGPLYRTDAPLHGNTVVTGKYASVDAIDPITGVSMLAKDNPPVLLHCSAGVGRTGGFIAVDAVLDGVRREMRKRREGFVQETAAAQAASEYGPVRSRSGSGRSRSHSHSQSRSRDMSVVSPTPEREVEQNEAMEVDPSPPGLESETKQLTMPVSVGGREVHVPVAGFAESVPMEVDEQQREDEQMHLSTAADKKTTSVPPSLLKASPELVEEVRRAAITALTATSMGSSYPSTTNQRMGSARPVLVGGLSEVSSDSHFTHAGSHGTMWSRSLHSSSTPSTNASQTDTSTNSMVGQTAKLSMSSPSPPPSAPSAEATSFSGSASAFPAAANLRLRATSLGSEASPKPTGELPPPTKPSKAAHSYRLDTWRSEVQSSADSSSRKSGGVAPSLGAQSQSQSHADKDEAGDASSGEETAHSGSPSPPLKAPRKLHDDTSPPLLSSYDEPIRKVVEDMREQRMSLCQSLRQYVFVHRAIIEGALMIVDEEKRRKKAEDAKRRASAGGVRGGEGDQRSAQASSSGGASGVSLPLASPTSAQPAPGARATNVPQALRLGSSFSPSSSDDLSSRGGELPRKRSAPNSSLDDHVEALTSMSMSTSMPELEVDTTNMTLGLSSPGRAKRGASPTELLMEGLDGGLLLTKRPSLKRHGRQRTGDAEMFQSMGAMMAGSPPSAPAS</sequence>
<dbReference type="PROSITE" id="PS50055">
    <property type="entry name" value="TYR_PHOSPHATASE_PTP"/>
    <property type="match status" value="1"/>
</dbReference>
<name>A0A4Q9M796_9APHY</name>
<dbReference type="Proteomes" id="UP000292957">
    <property type="component" value="Unassembled WGS sequence"/>
</dbReference>
<feature type="region of interest" description="Disordered" evidence="3">
    <location>
        <begin position="1102"/>
        <end position="1164"/>
    </location>
</feature>
<feature type="region of interest" description="Disordered" evidence="3">
    <location>
        <begin position="720"/>
        <end position="781"/>
    </location>
</feature>
<comment type="similarity">
    <text evidence="1">Belongs to the protein-tyrosine phosphatase family. Non-receptor class subfamily.</text>
</comment>
<feature type="compositionally biased region" description="Low complexity" evidence="3">
    <location>
        <begin position="1115"/>
        <end position="1131"/>
    </location>
</feature>
<dbReference type="InterPro" id="IPR029021">
    <property type="entry name" value="Prot-tyrosine_phosphatase-like"/>
</dbReference>
<feature type="compositionally biased region" description="Acidic residues" evidence="3">
    <location>
        <begin position="183"/>
        <end position="198"/>
    </location>
</feature>
<feature type="region of interest" description="Disordered" evidence="3">
    <location>
        <begin position="290"/>
        <end position="338"/>
    </location>
</feature>
<feature type="compositionally biased region" description="Basic and acidic residues" evidence="3">
    <location>
        <begin position="510"/>
        <end position="521"/>
    </location>
</feature>
<dbReference type="Gene3D" id="3.90.190.10">
    <property type="entry name" value="Protein tyrosine phosphatase superfamily"/>
    <property type="match status" value="2"/>
</dbReference>
<feature type="compositionally biased region" description="Low complexity" evidence="3">
    <location>
        <begin position="1220"/>
        <end position="1229"/>
    </location>
</feature>
<feature type="compositionally biased region" description="Low complexity" evidence="3">
    <location>
        <begin position="585"/>
        <end position="594"/>
    </location>
</feature>
<evidence type="ECO:0000256" key="2">
    <source>
        <dbReference type="ARBA" id="ARBA00013064"/>
    </source>
</evidence>
<evidence type="ECO:0000313" key="7">
    <source>
        <dbReference type="EMBL" id="TBU22217.1"/>
    </source>
</evidence>
<evidence type="ECO:0000256" key="3">
    <source>
        <dbReference type="SAM" id="MobiDB-lite"/>
    </source>
</evidence>
<dbReference type="PROSITE" id="PS00383">
    <property type="entry name" value="TYR_PHOSPHATASE_1"/>
    <property type="match status" value="1"/>
</dbReference>
<feature type="compositionally biased region" description="Low complexity" evidence="3">
    <location>
        <begin position="1"/>
        <end position="12"/>
    </location>
</feature>
<dbReference type="SMART" id="SM00404">
    <property type="entry name" value="PTPc_motif"/>
    <property type="match status" value="1"/>
</dbReference>
<dbReference type="PRINTS" id="PR00700">
    <property type="entry name" value="PRTYPHPHTASE"/>
</dbReference>
<dbReference type="SUPFAM" id="SSF52799">
    <property type="entry name" value="(Phosphotyrosine protein) phosphatases II"/>
    <property type="match status" value="2"/>
</dbReference>
<dbReference type="InterPro" id="IPR003595">
    <property type="entry name" value="Tyr_Pase_cat"/>
</dbReference>
<feature type="compositionally biased region" description="Basic residues" evidence="3">
    <location>
        <begin position="751"/>
        <end position="762"/>
    </location>
</feature>
<evidence type="ECO:0000259" key="4">
    <source>
        <dbReference type="PROSITE" id="PS50055"/>
    </source>
</evidence>
<reference evidence="7" key="1">
    <citation type="submission" date="2019-01" db="EMBL/GenBank/DDBJ databases">
        <title>Draft genome sequences of three monokaryotic isolates of the white-rot basidiomycete fungus Dichomitus squalens.</title>
        <authorList>
            <consortium name="DOE Joint Genome Institute"/>
            <person name="Lopez S.C."/>
            <person name="Andreopoulos B."/>
            <person name="Pangilinan J."/>
            <person name="Lipzen A."/>
            <person name="Riley R."/>
            <person name="Ahrendt S."/>
            <person name="Ng V."/>
            <person name="Barry K."/>
            <person name="Daum C."/>
            <person name="Grigoriev I.V."/>
            <person name="Hilden K.S."/>
            <person name="Makela M.R."/>
            <person name="de Vries R.P."/>
        </authorList>
    </citation>
    <scope>NUCLEOTIDE SEQUENCE [LARGE SCALE GENOMIC DNA]</scope>
    <source>
        <strain evidence="7">OM18370.1</strain>
    </source>
</reference>
<feature type="compositionally biased region" description="Pro residues" evidence="3">
    <location>
        <begin position="457"/>
        <end position="466"/>
    </location>
</feature>
<feature type="region of interest" description="Disordered" evidence="3">
    <location>
        <begin position="1332"/>
        <end position="1428"/>
    </location>
</feature>
<dbReference type="SUPFAM" id="SSF52821">
    <property type="entry name" value="Rhodanese/Cell cycle control phosphatase"/>
    <property type="match status" value="1"/>
</dbReference>
<dbReference type="InterPro" id="IPR000387">
    <property type="entry name" value="Tyr_Pase_dom"/>
</dbReference>
<evidence type="ECO:0000256" key="1">
    <source>
        <dbReference type="ARBA" id="ARBA00009649"/>
    </source>
</evidence>
<dbReference type="InterPro" id="IPR036873">
    <property type="entry name" value="Rhodanese-like_dom_sf"/>
</dbReference>
<evidence type="ECO:0000259" key="5">
    <source>
        <dbReference type="PROSITE" id="PS50056"/>
    </source>
</evidence>
<dbReference type="InterPro" id="IPR050348">
    <property type="entry name" value="Protein-Tyr_Phosphatase"/>
</dbReference>
<accession>A0A4Q9M796</accession>
<dbReference type="GO" id="GO:0004725">
    <property type="term" value="F:protein tyrosine phosphatase activity"/>
    <property type="evidence" value="ECO:0007669"/>
    <property type="project" value="UniProtKB-EC"/>
</dbReference>
<feature type="compositionally biased region" description="Low complexity" evidence="3">
    <location>
        <begin position="291"/>
        <end position="308"/>
    </location>
</feature>
<organism evidence="7">
    <name type="scientific">Dichomitus squalens</name>
    <dbReference type="NCBI Taxonomy" id="114155"/>
    <lineage>
        <taxon>Eukaryota</taxon>
        <taxon>Fungi</taxon>
        <taxon>Dikarya</taxon>
        <taxon>Basidiomycota</taxon>
        <taxon>Agaricomycotina</taxon>
        <taxon>Agaricomycetes</taxon>
        <taxon>Polyporales</taxon>
        <taxon>Polyporaceae</taxon>
        <taxon>Dichomitus</taxon>
    </lineage>
</organism>
<feature type="compositionally biased region" description="Low complexity" evidence="3">
    <location>
        <begin position="467"/>
        <end position="484"/>
    </location>
</feature>
<feature type="compositionally biased region" description="Low complexity" evidence="3">
    <location>
        <begin position="1358"/>
        <end position="1371"/>
    </location>
</feature>
<feature type="region of interest" description="Disordered" evidence="3">
    <location>
        <begin position="553"/>
        <end position="594"/>
    </location>
</feature>
<evidence type="ECO:0000259" key="6">
    <source>
        <dbReference type="PROSITE" id="PS50206"/>
    </source>
</evidence>
<feature type="domain" description="Tyrosine-protein phosphatase" evidence="4">
    <location>
        <begin position="621"/>
        <end position="916"/>
    </location>
</feature>
<proteinExistence type="inferred from homology"/>
<dbReference type="OrthoDB" id="6058203at2759"/>
<feature type="compositionally biased region" description="Pro residues" evidence="3">
    <location>
        <begin position="13"/>
        <end position="22"/>
    </location>
</feature>
<feature type="compositionally biased region" description="Low complexity" evidence="3">
    <location>
        <begin position="23"/>
        <end position="35"/>
    </location>
</feature>